<dbReference type="InterPro" id="IPR050678">
    <property type="entry name" value="DNA_Partitioning_ATPase"/>
</dbReference>
<dbReference type="Pfam" id="PF13614">
    <property type="entry name" value="AAA_31"/>
    <property type="match status" value="1"/>
</dbReference>
<dbReference type="STRING" id="525904.Tter_1707"/>
<dbReference type="AlphaFoldDB" id="D1CCU8"/>
<proteinExistence type="inferred from homology"/>
<dbReference type="SUPFAM" id="SSF52540">
    <property type="entry name" value="P-loop containing nucleoside triphosphate hydrolases"/>
    <property type="match status" value="1"/>
</dbReference>
<evidence type="ECO:0000256" key="1">
    <source>
        <dbReference type="ARBA" id="ARBA00006976"/>
    </source>
</evidence>
<evidence type="ECO:0000259" key="2">
    <source>
        <dbReference type="Pfam" id="PF13614"/>
    </source>
</evidence>
<feature type="domain" description="AAA" evidence="2">
    <location>
        <begin position="8"/>
        <end position="179"/>
    </location>
</feature>
<dbReference type="PANTHER" id="PTHR13696">
    <property type="entry name" value="P-LOOP CONTAINING NUCLEOSIDE TRIPHOSPHATE HYDROLASE"/>
    <property type="match status" value="1"/>
</dbReference>
<sequence>MNKKSTPIFAIANQKGGVGKTTTAVNVSSYLAGRGVRTLLVDLDPQGNATSSLGVEPQGATLYDLLSGEELAKEVIHLTSQTGLDLLPASRDLAAAEVEFASLPDRDKRLEIALEPILNNYDIVIIDCPPSLGLLTINAMSSSRGLIVPIQCEYLALEGLGHLVSTIQLVKSRINPTLELFGIVMTMFDSRTRLSKQVVEEVQKHYPNKLFRTLIPRSVYLSEAPSYGQSIFEYYPSSKAALAYSSLGEEFLDRIKQVYGLAFDSKPDR</sequence>
<organism evidence="3 4">
    <name type="scientific">Thermobaculum terrenum (strain ATCC BAA-798 / CCMEE 7001 / YNP1)</name>
    <dbReference type="NCBI Taxonomy" id="525904"/>
    <lineage>
        <taxon>Bacteria</taxon>
        <taxon>Bacillati</taxon>
        <taxon>Chloroflexota</taxon>
        <taxon>Chloroflexia</taxon>
        <taxon>Candidatus Thermobaculales</taxon>
        <taxon>Candidatus Thermobaculaceae</taxon>
        <taxon>Thermobaculum</taxon>
    </lineage>
</organism>
<gene>
    <name evidence="3" type="ordered locus">Tter_1707</name>
</gene>
<keyword evidence="4" id="KW-1185">Reference proteome</keyword>
<dbReference type="Gene3D" id="3.40.50.300">
    <property type="entry name" value="P-loop containing nucleotide triphosphate hydrolases"/>
    <property type="match status" value="1"/>
</dbReference>
<dbReference type="FunFam" id="3.40.50.300:FF:000285">
    <property type="entry name" value="Sporulation initiation inhibitor Soj"/>
    <property type="match status" value="1"/>
</dbReference>
<dbReference type="PANTHER" id="PTHR13696:SF52">
    <property type="entry name" value="PARA FAMILY PROTEIN CT_582"/>
    <property type="match status" value="1"/>
</dbReference>
<accession>D1CCU8</accession>
<dbReference type="OrthoDB" id="9815116at2"/>
<dbReference type="HOGENOM" id="CLU_037612_1_4_0"/>
<dbReference type="EMBL" id="CP001825">
    <property type="protein sequence ID" value="ACZ42613.1"/>
    <property type="molecule type" value="Genomic_DNA"/>
</dbReference>
<dbReference type="RefSeq" id="WP_012875647.1">
    <property type="nucleotide sequence ID" value="NC_013525.1"/>
</dbReference>
<dbReference type="InterPro" id="IPR025669">
    <property type="entry name" value="AAA_dom"/>
</dbReference>
<evidence type="ECO:0000313" key="3">
    <source>
        <dbReference type="EMBL" id="ACZ42613.1"/>
    </source>
</evidence>
<dbReference type="InterPro" id="IPR027417">
    <property type="entry name" value="P-loop_NTPase"/>
</dbReference>
<evidence type="ECO:0000313" key="4">
    <source>
        <dbReference type="Proteomes" id="UP000000323"/>
    </source>
</evidence>
<name>D1CCU8_THET1</name>
<protein>
    <submittedName>
        <fullName evidence="3">Cobyrinic acid ac-diamide synthase</fullName>
    </submittedName>
</protein>
<reference evidence="4" key="1">
    <citation type="journal article" date="2010" name="Stand. Genomic Sci.">
        <title>Complete genome sequence of 'Thermobaculum terrenum' type strain (YNP1).</title>
        <authorList>
            <person name="Kiss H."/>
            <person name="Cleland D."/>
            <person name="Lapidus A."/>
            <person name="Lucas S."/>
            <person name="Glavina Del Rio T."/>
            <person name="Nolan M."/>
            <person name="Tice H."/>
            <person name="Han C."/>
            <person name="Goodwin L."/>
            <person name="Pitluck S."/>
            <person name="Liolios K."/>
            <person name="Ivanova N."/>
            <person name="Mavromatis K."/>
            <person name="Ovchinnikova G."/>
            <person name="Pati A."/>
            <person name="Chen A."/>
            <person name="Palaniappan K."/>
            <person name="Land M."/>
            <person name="Hauser L."/>
            <person name="Chang Y."/>
            <person name="Jeffries C."/>
            <person name="Lu M."/>
            <person name="Brettin T."/>
            <person name="Detter J."/>
            <person name="Goker M."/>
            <person name="Tindall B."/>
            <person name="Beck B."/>
            <person name="McDermott T."/>
            <person name="Woyke T."/>
            <person name="Bristow J."/>
            <person name="Eisen J."/>
            <person name="Markowitz V."/>
            <person name="Hugenholtz P."/>
            <person name="Kyrpides N."/>
            <person name="Klenk H."/>
            <person name="Cheng J."/>
        </authorList>
    </citation>
    <scope>NUCLEOTIDE SEQUENCE [LARGE SCALE GENOMIC DNA]</scope>
    <source>
        <strain evidence="4">ATCC BAA-798 / YNP1</strain>
    </source>
</reference>
<comment type="similarity">
    <text evidence="1">Belongs to the ParA family.</text>
</comment>
<dbReference type="Proteomes" id="UP000000323">
    <property type="component" value="Chromosome 1"/>
</dbReference>
<dbReference type="eggNOG" id="COG1192">
    <property type="taxonomic scope" value="Bacteria"/>
</dbReference>
<dbReference type="CDD" id="cd02042">
    <property type="entry name" value="ParAB_family"/>
    <property type="match status" value="1"/>
</dbReference>
<dbReference type="KEGG" id="ttr:Tter_1707"/>